<dbReference type="Proteomes" id="UP000590749">
    <property type="component" value="Unassembled WGS sequence"/>
</dbReference>
<dbReference type="EMBL" id="JACHXF010000017">
    <property type="protein sequence ID" value="MBB3099108.1"/>
    <property type="molecule type" value="Genomic_DNA"/>
</dbReference>
<organism evidence="1 2">
    <name type="scientific">Actinoplanes campanulatus</name>
    <dbReference type="NCBI Taxonomy" id="113559"/>
    <lineage>
        <taxon>Bacteria</taxon>
        <taxon>Bacillati</taxon>
        <taxon>Actinomycetota</taxon>
        <taxon>Actinomycetes</taxon>
        <taxon>Micromonosporales</taxon>
        <taxon>Micromonosporaceae</taxon>
        <taxon>Actinoplanes</taxon>
    </lineage>
</organism>
<dbReference type="RefSeq" id="WP_183225183.1">
    <property type="nucleotide sequence ID" value="NZ_BMPW01000020.1"/>
</dbReference>
<sequence>MTDIPPACPTCSDVGFVDDLAGETGTANCYDCNPLPEHKDAVYIEIDSILTPTKAANPGISNGEIAEHLPEHLRQPFWARAVENYLTTALAGMPPTDVTTVATILDSPDAN</sequence>
<accession>A0A7W5AMN8</accession>
<protein>
    <submittedName>
        <fullName evidence="1">Uncharacterized protein</fullName>
    </submittedName>
</protein>
<comment type="caution">
    <text evidence="1">The sequence shown here is derived from an EMBL/GenBank/DDBJ whole genome shotgun (WGS) entry which is preliminary data.</text>
</comment>
<evidence type="ECO:0000313" key="2">
    <source>
        <dbReference type="Proteomes" id="UP000590749"/>
    </source>
</evidence>
<proteinExistence type="predicted"/>
<gene>
    <name evidence="1" type="ORF">FHR83_006814</name>
</gene>
<dbReference type="AlphaFoldDB" id="A0A7W5AMN8"/>
<reference evidence="1 2" key="1">
    <citation type="submission" date="2020-08" db="EMBL/GenBank/DDBJ databases">
        <title>Genomic Encyclopedia of Type Strains, Phase III (KMG-III): the genomes of soil and plant-associated and newly described type strains.</title>
        <authorList>
            <person name="Whitman W."/>
        </authorList>
    </citation>
    <scope>NUCLEOTIDE SEQUENCE [LARGE SCALE GENOMIC DNA]</scope>
    <source>
        <strain evidence="1 2">CECT 3287</strain>
    </source>
</reference>
<evidence type="ECO:0000313" key="1">
    <source>
        <dbReference type="EMBL" id="MBB3099108.1"/>
    </source>
</evidence>
<keyword evidence="2" id="KW-1185">Reference proteome</keyword>
<name>A0A7W5AMN8_9ACTN</name>